<keyword evidence="16" id="KW-0479">Metal-binding</keyword>
<evidence type="ECO:0000313" key="18">
    <source>
        <dbReference type="Proteomes" id="UP000005947"/>
    </source>
</evidence>
<dbReference type="InterPro" id="IPR043129">
    <property type="entry name" value="ATPase_NBD"/>
</dbReference>
<dbReference type="GO" id="GO:0046872">
    <property type="term" value="F:metal ion binding"/>
    <property type="evidence" value="ECO:0007669"/>
    <property type="project" value="UniProtKB-KW"/>
</dbReference>
<evidence type="ECO:0000256" key="1">
    <source>
        <dbReference type="ARBA" id="ARBA00001206"/>
    </source>
</evidence>
<dbReference type="PANTHER" id="PTHR34265">
    <property type="entry name" value="TYPE III PANTOTHENATE KINASE"/>
    <property type="match status" value="1"/>
</dbReference>
<dbReference type="GO" id="GO:0005737">
    <property type="term" value="C:cytoplasm"/>
    <property type="evidence" value="ECO:0007669"/>
    <property type="project" value="UniProtKB-SubCell"/>
</dbReference>
<comment type="cofactor">
    <cofactor evidence="2">
        <name>K(+)</name>
        <dbReference type="ChEBI" id="CHEBI:29103"/>
    </cofactor>
</comment>
<keyword evidence="13 16" id="KW-0173">Coenzyme A biosynthesis</keyword>
<keyword evidence="11 16" id="KW-0067">ATP-binding</keyword>
<evidence type="ECO:0000256" key="2">
    <source>
        <dbReference type="ARBA" id="ARBA00001958"/>
    </source>
</evidence>
<dbReference type="HAMAP" id="MF_01274">
    <property type="entry name" value="Pantothen_kinase_3"/>
    <property type="match status" value="1"/>
</dbReference>
<dbReference type="SUPFAM" id="SSF53067">
    <property type="entry name" value="Actin-like ATPase domain"/>
    <property type="match status" value="2"/>
</dbReference>
<dbReference type="eggNOG" id="COG1521">
    <property type="taxonomic scope" value="Bacteria"/>
</dbReference>
<sequence length="264" mass="28255">MLLAIDVGNTQTNLGLFNEQGTLIHLWRMTTTSSNTPDELQMHLDGFFRMSNVDLGHICHVAIASVVPLLTQQWSHAMKRISQSADVYVIDATQDCGIPICVPHPHEVGADRVANAVSAYNTYGPSSIVVDFGTATNIDIVDKQGRFCGGVIMPGLLLSAHALFARAAKLSSVPLVVPSATIGTTTETNIQSGIIIGAAAQVEGMVSRIKAELDEPDAHVIATGGCANMVAGATTLFENVDPDLTVRGIYQIRTWRAKHSEHTR</sequence>
<protein>
    <recommendedName>
        <fullName evidence="15 16">Type III pantothenate kinase</fullName>
        <ecNumber evidence="6 16">2.7.1.33</ecNumber>
    </recommendedName>
    <alternativeName>
        <fullName evidence="16">PanK-III</fullName>
    </alternativeName>
    <alternativeName>
        <fullName evidence="16">Pantothenic acid kinase</fullName>
    </alternativeName>
</protein>
<dbReference type="CDD" id="cd24015">
    <property type="entry name" value="ASKHA_NBD_PanK-III"/>
    <property type="match status" value="1"/>
</dbReference>
<dbReference type="PANTHER" id="PTHR34265:SF1">
    <property type="entry name" value="TYPE III PANTOTHENATE KINASE"/>
    <property type="match status" value="1"/>
</dbReference>
<dbReference type="AlphaFoldDB" id="F1T6N2"/>
<comment type="pathway">
    <text evidence="4 16">Cofactor biosynthesis; coenzyme A biosynthesis; CoA from (R)-pantothenate: step 1/5.</text>
</comment>
<evidence type="ECO:0000256" key="13">
    <source>
        <dbReference type="ARBA" id="ARBA00022993"/>
    </source>
</evidence>
<comment type="cofactor">
    <cofactor evidence="16">
        <name>NH4(+)</name>
        <dbReference type="ChEBI" id="CHEBI:28938"/>
    </cofactor>
    <cofactor evidence="16">
        <name>K(+)</name>
        <dbReference type="ChEBI" id="CHEBI:29103"/>
    </cofactor>
    <text evidence="16">A monovalent cation. Ammonium or potassium.</text>
</comment>
<comment type="caution">
    <text evidence="17">The sequence shown here is derived from an EMBL/GenBank/DDBJ whole genome shotgun (WGS) entry which is preliminary data.</text>
</comment>
<reference evidence="17 18" key="1">
    <citation type="submission" date="2011-02" db="EMBL/GenBank/DDBJ databases">
        <authorList>
            <person name="Muzny D."/>
            <person name="Qin X."/>
            <person name="Buhay C."/>
            <person name="Dugan-Rocha S."/>
            <person name="Ding Y."/>
            <person name="Chen G."/>
            <person name="Hawes A."/>
            <person name="Holder M."/>
            <person name="Jhangiani S."/>
            <person name="Johnson A."/>
            <person name="Khan Z."/>
            <person name="Li Z."/>
            <person name="Liu W."/>
            <person name="Liu X."/>
            <person name="Perez L."/>
            <person name="Shen H."/>
            <person name="Wang Q."/>
            <person name="Watt J."/>
            <person name="Xi L."/>
            <person name="Xin Y."/>
            <person name="Zhou J."/>
            <person name="Deng J."/>
            <person name="Jiang H."/>
            <person name="Liu Y."/>
            <person name="Qu J."/>
            <person name="Song X.-Z."/>
            <person name="Zhang L."/>
            <person name="Villasana D."/>
            <person name="Johnson A."/>
            <person name="Liu J."/>
            <person name="Liyanage D."/>
            <person name="Lorensuhewa L."/>
            <person name="Robinson T."/>
            <person name="Song A."/>
            <person name="Song B.-B."/>
            <person name="Dinh H."/>
            <person name="Thornton R."/>
            <person name="Coyle M."/>
            <person name="Francisco L."/>
            <person name="Jackson L."/>
            <person name="Javaid M."/>
            <person name="Korchina V."/>
            <person name="Kovar C."/>
            <person name="Mata R."/>
            <person name="Mathew T."/>
            <person name="Ngo R."/>
            <person name="Nguyen L."/>
            <person name="Nguyen N."/>
            <person name="Okwuonu G."/>
            <person name="Ongeri F."/>
            <person name="Pham C."/>
            <person name="Simmons D."/>
            <person name="Wilczek-Boney K."/>
            <person name="Hale W."/>
            <person name="Jakkamsetti A."/>
            <person name="Pham P."/>
            <person name="Ruth R."/>
            <person name="San Lucas F."/>
            <person name="Warren J."/>
            <person name="Zhang J."/>
            <person name="Zhao Z."/>
            <person name="Zhou C."/>
            <person name="Zhu D."/>
            <person name="Lee S."/>
            <person name="Bess C."/>
            <person name="Blankenburg K."/>
            <person name="Forbes L."/>
            <person name="Fu Q."/>
            <person name="Gubbala S."/>
            <person name="Hirani K."/>
            <person name="Jayaseelan J.C."/>
            <person name="Lara F."/>
            <person name="Munidasa M."/>
            <person name="Palculict T."/>
            <person name="Patil S."/>
            <person name="Pu L.-L."/>
            <person name="Saada N."/>
            <person name="Tang L."/>
            <person name="Weissenberger G."/>
            <person name="Zhu Y."/>
            <person name="Hemphill L."/>
            <person name="Shang Y."/>
            <person name="Youmans B."/>
            <person name="Ayvaz T."/>
            <person name="Ross M."/>
            <person name="Santibanez J."/>
            <person name="Aqrawi P."/>
            <person name="Gross S."/>
            <person name="Joshi V."/>
            <person name="Fowler G."/>
            <person name="Nazareth L."/>
            <person name="Reid J."/>
            <person name="Worley K."/>
            <person name="Petrosino J."/>
            <person name="Highlander S."/>
            <person name="Gibbs R."/>
        </authorList>
    </citation>
    <scope>NUCLEOTIDE SEQUENCE [LARGE SCALE GENOMIC DNA]</scope>
    <source>
        <strain evidence="17 18">DSM 15829</strain>
    </source>
</reference>
<keyword evidence="12 16" id="KW-0630">Potassium</keyword>
<feature type="binding site" evidence="16">
    <location>
        <begin position="6"/>
        <end position="13"/>
    </location>
    <ligand>
        <name>ATP</name>
        <dbReference type="ChEBI" id="CHEBI:30616"/>
    </ligand>
</feature>
<comment type="caution">
    <text evidence="16">Lacks conserved residue(s) required for the propagation of feature annotation.</text>
</comment>
<feature type="binding site" evidence="16">
    <location>
        <position position="134"/>
    </location>
    <ligand>
        <name>ATP</name>
        <dbReference type="ChEBI" id="CHEBI:30616"/>
    </ligand>
</feature>
<dbReference type="EMBL" id="ACGK02000004">
    <property type="protein sequence ID" value="EGF22757.1"/>
    <property type="molecule type" value="Genomic_DNA"/>
</dbReference>
<comment type="subunit">
    <text evidence="5 16">Homodimer.</text>
</comment>
<evidence type="ECO:0000256" key="4">
    <source>
        <dbReference type="ARBA" id="ARBA00005225"/>
    </source>
</evidence>
<evidence type="ECO:0000256" key="11">
    <source>
        <dbReference type="ARBA" id="ARBA00022840"/>
    </source>
</evidence>
<evidence type="ECO:0000256" key="8">
    <source>
        <dbReference type="ARBA" id="ARBA00022679"/>
    </source>
</evidence>
<dbReference type="RefSeq" id="WP_006303289.1">
    <property type="nucleotide sequence ID" value="NZ_ACGK02000004.1"/>
</dbReference>
<evidence type="ECO:0000256" key="9">
    <source>
        <dbReference type="ARBA" id="ARBA00022741"/>
    </source>
</evidence>
<dbReference type="NCBIfam" id="NF009848">
    <property type="entry name" value="PRK13318.1-6"/>
    <property type="match status" value="1"/>
</dbReference>
<feature type="binding site" evidence="16">
    <location>
        <position position="186"/>
    </location>
    <ligand>
        <name>substrate</name>
    </ligand>
</feature>
<gene>
    <name evidence="16 17" type="primary">coaX</name>
    <name evidence="17" type="ORF">HMPREF0091_11083</name>
</gene>
<comment type="function">
    <text evidence="16">Catalyzes the phosphorylation of pantothenate (Pan), the first step in CoA biosynthesis.</text>
</comment>
<dbReference type="Pfam" id="PF03309">
    <property type="entry name" value="Pan_kinase"/>
    <property type="match status" value="1"/>
</dbReference>
<name>F1T6N2_9ACTN</name>
<dbReference type="Gene3D" id="3.30.420.40">
    <property type="match status" value="2"/>
</dbReference>
<keyword evidence="18" id="KW-1185">Reference proteome</keyword>
<evidence type="ECO:0000256" key="16">
    <source>
        <dbReference type="HAMAP-Rule" id="MF_01274"/>
    </source>
</evidence>
<dbReference type="GO" id="GO:0004594">
    <property type="term" value="F:pantothenate kinase activity"/>
    <property type="evidence" value="ECO:0007669"/>
    <property type="project" value="UniProtKB-UniRule"/>
</dbReference>
<organism evidence="17 18">
    <name type="scientific">Fannyhessea vaginae DSM 15829</name>
    <dbReference type="NCBI Taxonomy" id="525256"/>
    <lineage>
        <taxon>Bacteria</taxon>
        <taxon>Bacillati</taxon>
        <taxon>Actinomycetota</taxon>
        <taxon>Coriobacteriia</taxon>
        <taxon>Coriobacteriales</taxon>
        <taxon>Atopobiaceae</taxon>
        <taxon>Fannyhessea</taxon>
    </lineage>
</organism>
<evidence type="ECO:0000256" key="10">
    <source>
        <dbReference type="ARBA" id="ARBA00022777"/>
    </source>
</evidence>
<evidence type="ECO:0000256" key="14">
    <source>
        <dbReference type="ARBA" id="ARBA00038036"/>
    </source>
</evidence>
<dbReference type="UniPathway" id="UPA00241">
    <property type="reaction ID" value="UER00352"/>
</dbReference>
<feature type="active site" description="Proton acceptor" evidence="16">
    <location>
        <position position="111"/>
    </location>
</feature>
<dbReference type="InterPro" id="IPR004619">
    <property type="entry name" value="Type_III_PanK"/>
</dbReference>
<evidence type="ECO:0000256" key="7">
    <source>
        <dbReference type="ARBA" id="ARBA00022490"/>
    </source>
</evidence>
<evidence type="ECO:0000256" key="3">
    <source>
        <dbReference type="ARBA" id="ARBA00004496"/>
    </source>
</evidence>
<feature type="binding site" evidence="16">
    <location>
        <position position="131"/>
    </location>
    <ligand>
        <name>K(+)</name>
        <dbReference type="ChEBI" id="CHEBI:29103"/>
    </ligand>
</feature>
<evidence type="ECO:0000256" key="15">
    <source>
        <dbReference type="ARBA" id="ARBA00040883"/>
    </source>
</evidence>
<evidence type="ECO:0000256" key="12">
    <source>
        <dbReference type="ARBA" id="ARBA00022958"/>
    </source>
</evidence>
<proteinExistence type="inferred from homology"/>
<accession>F1T6N2</accession>
<keyword evidence="10 16" id="KW-0418">Kinase</keyword>
<dbReference type="GO" id="GO:0015937">
    <property type="term" value="P:coenzyme A biosynthetic process"/>
    <property type="evidence" value="ECO:0007669"/>
    <property type="project" value="UniProtKB-UniRule"/>
</dbReference>
<dbReference type="NCBIfam" id="NF009855">
    <property type="entry name" value="PRK13321.1"/>
    <property type="match status" value="1"/>
</dbReference>
<keyword evidence="9 16" id="KW-0547">Nucleotide-binding</keyword>
<feature type="binding site" evidence="16">
    <location>
        <begin position="109"/>
        <end position="112"/>
    </location>
    <ligand>
        <name>substrate</name>
    </ligand>
</feature>
<dbReference type="GO" id="GO:0005524">
    <property type="term" value="F:ATP binding"/>
    <property type="evidence" value="ECO:0007669"/>
    <property type="project" value="UniProtKB-UniRule"/>
</dbReference>
<dbReference type="GeneID" id="93210727"/>
<comment type="subcellular location">
    <subcellularLocation>
        <location evidence="3 16">Cytoplasm</location>
    </subcellularLocation>
</comment>
<keyword evidence="7 16" id="KW-0963">Cytoplasm</keyword>
<evidence type="ECO:0000313" key="17">
    <source>
        <dbReference type="EMBL" id="EGF22757.1"/>
    </source>
</evidence>
<comment type="catalytic activity">
    <reaction evidence="1 16">
        <text>(R)-pantothenate + ATP = (R)-4'-phosphopantothenate + ADP + H(+)</text>
        <dbReference type="Rhea" id="RHEA:16373"/>
        <dbReference type="ChEBI" id="CHEBI:10986"/>
        <dbReference type="ChEBI" id="CHEBI:15378"/>
        <dbReference type="ChEBI" id="CHEBI:29032"/>
        <dbReference type="ChEBI" id="CHEBI:30616"/>
        <dbReference type="ChEBI" id="CHEBI:456216"/>
        <dbReference type="EC" id="2.7.1.33"/>
    </reaction>
</comment>
<comment type="similarity">
    <text evidence="14 16">Belongs to the type III pantothenate kinase family.</text>
</comment>
<keyword evidence="8 16" id="KW-0808">Transferase</keyword>
<dbReference type="NCBIfam" id="TIGR00671">
    <property type="entry name" value="baf"/>
    <property type="match status" value="1"/>
</dbReference>
<dbReference type="OrthoDB" id="9804707at2"/>
<dbReference type="EC" id="2.7.1.33" evidence="6 16"/>
<dbReference type="Proteomes" id="UP000005947">
    <property type="component" value="Unassembled WGS sequence"/>
</dbReference>
<evidence type="ECO:0000256" key="5">
    <source>
        <dbReference type="ARBA" id="ARBA00011738"/>
    </source>
</evidence>
<evidence type="ECO:0000256" key="6">
    <source>
        <dbReference type="ARBA" id="ARBA00012102"/>
    </source>
</evidence>